<evidence type="ECO:0000256" key="4">
    <source>
        <dbReference type="ARBA" id="ARBA00022692"/>
    </source>
</evidence>
<proteinExistence type="inferred from homology"/>
<evidence type="ECO:0000256" key="2">
    <source>
        <dbReference type="ARBA" id="ARBA00006464"/>
    </source>
</evidence>
<dbReference type="PANTHER" id="PTHR30576">
    <property type="entry name" value="COLANIC BIOSYNTHESIS UDP-GLUCOSE LIPID CARRIER TRANSFERASE"/>
    <property type="match status" value="1"/>
</dbReference>
<dbReference type="InterPro" id="IPR003362">
    <property type="entry name" value="Bact_transf"/>
</dbReference>
<dbReference type="RefSeq" id="WP_266122529.1">
    <property type="nucleotide sequence ID" value="NZ_JAJHNU010000001.1"/>
</dbReference>
<evidence type="ECO:0000256" key="5">
    <source>
        <dbReference type="ARBA" id="ARBA00022989"/>
    </source>
</evidence>
<feature type="transmembrane region" description="Helical" evidence="7">
    <location>
        <begin position="243"/>
        <end position="263"/>
    </location>
</feature>
<evidence type="ECO:0000256" key="7">
    <source>
        <dbReference type="SAM" id="Phobius"/>
    </source>
</evidence>
<evidence type="ECO:0000259" key="8">
    <source>
        <dbReference type="Pfam" id="PF02397"/>
    </source>
</evidence>
<dbReference type="Pfam" id="PF02397">
    <property type="entry name" value="Bac_transf"/>
    <property type="match status" value="1"/>
</dbReference>
<feature type="transmembrane region" description="Helical" evidence="7">
    <location>
        <begin position="112"/>
        <end position="130"/>
    </location>
</feature>
<feature type="transmembrane region" description="Helical" evidence="7">
    <location>
        <begin position="82"/>
        <end position="106"/>
    </location>
</feature>
<keyword evidence="10" id="KW-1185">Reference proteome</keyword>
<name>A0ABT8EG16_9BURK</name>
<protein>
    <submittedName>
        <fullName evidence="9">Sugar transferase</fullName>
    </submittedName>
</protein>
<dbReference type="GO" id="GO:0016740">
    <property type="term" value="F:transferase activity"/>
    <property type="evidence" value="ECO:0007669"/>
    <property type="project" value="UniProtKB-KW"/>
</dbReference>
<keyword evidence="6 7" id="KW-0472">Membrane</keyword>
<evidence type="ECO:0000256" key="3">
    <source>
        <dbReference type="ARBA" id="ARBA00022679"/>
    </source>
</evidence>
<keyword evidence="5 7" id="KW-1133">Transmembrane helix</keyword>
<feature type="transmembrane region" description="Helical" evidence="7">
    <location>
        <begin position="54"/>
        <end position="70"/>
    </location>
</feature>
<evidence type="ECO:0000256" key="6">
    <source>
        <dbReference type="ARBA" id="ARBA00023136"/>
    </source>
</evidence>
<evidence type="ECO:0000313" key="10">
    <source>
        <dbReference type="Proteomes" id="UP001168613"/>
    </source>
</evidence>
<reference evidence="9" key="1">
    <citation type="submission" date="2021-11" db="EMBL/GenBank/DDBJ databases">
        <title>Draft genome sequence of Alcaligenes endophyticus type strain CCUG 75668T.</title>
        <authorList>
            <person name="Salva-Serra F."/>
            <person name="Duran R.E."/>
            <person name="Seeger M."/>
            <person name="Moore E.R.B."/>
            <person name="Jaen-Luchoro D."/>
        </authorList>
    </citation>
    <scope>NUCLEOTIDE SEQUENCE</scope>
    <source>
        <strain evidence="9">CCUG 75668</strain>
    </source>
</reference>
<dbReference type="InterPro" id="IPR017475">
    <property type="entry name" value="EPS_sugar_tfrase"/>
</dbReference>
<dbReference type="PANTHER" id="PTHR30576:SF0">
    <property type="entry name" value="UNDECAPRENYL-PHOSPHATE N-ACETYLGALACTOSAMINYL 1-PHOSPHATE TRANSFERASE-RELATED"/>
    <property type="match status" value="1"/>
</dbReference>
<dbReference type="Proteomes" id="UP001168613">
    <property type="component" value="Unassembled WGS sequence"/>
</dbReference>
<sequence length="424" mass="47731">MPTLLIKRYKNPYQQLLFSKTVFTLIGFLFCVALPAALQYGLRPLSSLDSGQTTSLIGCSLAYLFTVMFIKHKIFRYPGGRSYVIAITQIISIYLVAFFTLLFLYIGTSRAVFLLSGAFSLVFFLAYLMLKNRYYPLRLGIIQKGFAEELVNTKAAAQLIPIDDLGQSTARYDAVTADFSCLNDAEEKFLTSCALNGTPVYNAKPVYESLTGRVKIDHISENNIGAMLPSPGLELFKRLSDSLLIILTAPLHLPIVIITAILIKLESKGPVFYTQTRIGKGNQPFQIYKLRSMSSKPNQGEQFAGANDARITKVGRFIRKWRIDEIPQFYNILKGDMSLIGPRPEQPGFVEDFSGKLPYYSYRHIVKPGITGWAQVRHGYADDEDSTAIKVEHDFYYIKHCSISLDIYIIFLTIRTMLTGFGAR</sequence>
<evidence type="ECO:0000313" key="9">
    <source>
        <dbReference type="EMBL" id="MDN4120137.1"/>
    </source>
</evidence>
<comment type="similarity">
    <text evidence="2">Belongs to the bacterial sugar transferase family.</text>
</comment>
<accession>A0ABT8EG16</accession>
<dbReference type="NCBIfam" id="TIGR03025">
    <property type="entry name" value="EPS_sugtrans"/>
    <property type="match status" value="1"/>
</dbReference>
<feature type="domain" description="Bacterial sugar transferase" evidence="8">
    <location>
        <begin position="237"/>
        <end position="418"/>
    </location>
</feature>
<keyword evidence="3 9" id="KW-0808">Transferase</keyword>
<dbReference type="EMBL" id="JAJHNU010000001">
    <property type="protein sequence ID" value="MDN4120137.1"/>
    <property type="molecule type" value="Genomic_DNA"/>
</dbReference>
<keyword evidence="4 7" id="KW-0812">Transmembrane</keyword>
<evidence type="ECO:0000256" key="1">
    <source>
        <dbReference type="ARBA" id="ARBA00004141"/>
    </source>
</evidence>
<organism evidence="9 10">
    <name type="scientific">Alcaligenes endophyticus</name>
    <dbReference type="NCBI Taxonomy" id="1929088"/>
    <lineage>
        <taxon>Bacteria</taxon>
        <taxon>Pseudomonadati</taxon>
        <taxon>Pseudomonadota</taxon>
        <taxon>Betaproteobacteria</taxon>
        <taxon>Burkholderiales</taxon>
        <taxon>Alcaligenaceae</taxon>
        <taxon>Alcaligenes</taxon>
    </lineage>
</organism>
<gene>
    <name evidence="9" type="ORF">LMS43_02420</name>
</gene>
<comment type="caution">
    <text evidence="9">The sequence shown here is derived from an EMBL/GenBank/DDBJ whole genome shotgun (WGS) entry which is preliminary data.</text>
</comment>
<comment type="subcellular location">
    <subcellularLocation>
        <location evidence="1">Membrane</location>
        <topology evidence="1">Multi-pass membrane protein</topology>
    </subcellularLocation>
</comment>
<feature type="transmembrane region" description="Helical" evidence="7">
    <location>
        <begin position="21"/>
        <end position="42"/>
    </location>
</feature>